<evidence type="ECO:0000259" key="3">
    <source>
        <dbReference type="PROSITE" id="PS01031"/>
    </source>
</evidence>
<sequence length="188" mass="21510">MNIEKLNPWNWFKKEEEHGSTVIPVARGRVQEHDFAHSLNQFHQEFDRLFEQALHRFGLPFWGQETSPAARLSGGMFKPSLDLGVTDKEYSIAVEIPGVDEKDIKLEIVNDTLMIHGEKKQVSEDKGKNFYRLERSYGSFQRMLSLPEDADQNGVKARFSKGVLTVTFPRKSVPASQVREIEVTTSDD</sequence>
<dbReference type="PANTHER" id="PTHR11527">
    <property type="entry name" value="HEAT-SHOCK PROTEIN 20 FAMILY MEMBER"/>
    <property type="match status" value="1"/>
</dbReference>
<dbReference type="PROSITE" id="PS01031">
    <property type="entry name" value="SHSP"/>
    <property type="match status" value="1"/>
</dbReference>
<dbReference type="Gene3D" id="2.60.40.790">
    <property type="match status" value="1"/>
</dbReference>
<feature type="domain" description="SHSP" evidence="3">
    <location>
        <begin position="72"/>
        <end position="186"/>
    </location>
</feature>
<comment type="caution">
    <text evidence="4">The sequence shown here is derived from an EMBL/GenBank/DDBJ whole genome shotgun (WGS) entry which is preliminary data.</text>
</comment>
<keyword evidence="5" id="KW-1185">Reference proteome</keyword>
<name>A0A194AJM3_9BACT</name>
<proteinExistence type="inferred from homology"/>
<accession>A0A194AJM3</accession>
<dbReference type="RefSeq" id="WP_069859512.1">
    <property type="nucleotide sequence ID" value="NZ_BDFE01000017.1"/>
</dbReference>
<evidence type="ECO:0000313" key="5">
    <source>
        <dbReference type="Proteomes" id="UP000095200"/>
    </source>
</evidence>
<dbReference type="Proteomes" id="UP000095200">
    <property type="component" value="Unassembled WGS sequence"/>
</dbReference>
<dbReference type="AlphaFoldDB" id="A0A194AJM3"/>
<evidence type="ECO:0000256" key="1">
    <source>
        <dbReference type="PROSITE-ProRule" id="PRU00285"/>
    </source>
</evidence>
<dbReference type="InterPro" id="IPR008978">
    <property type="entry name" value="HSP20-like_chaperone"/>
</dbReference>
<organism evidence="4 5">
    <name type="scientific">Desulfoplanes formicivorans</name>
    <dbReference type="NCBI Taxonomy" id="1592317"/>
    <lineage>
        <taxon>Bacteria</taxon>
        <taxon>Pseudomonadati</taxon>
        <taxon>Thermodesulfobacteriota</taxon>
        <taxon>Desulfovibrionia</taxon>
        <taxon>Desulfovibrionales</taxon>
        <taxon>Desulfoplanaceae</taxon>
        <taxon>Desulfoplanes</taxon>
    </lineage>
</organism>
<comment type="similarity">
    <text evidence="1 2">Belongs to the small heat shock protein (HSP20) family.</text>
</comment>
<dbReference type="CDD" id="cd06464">
    <property type="entry name" value="ACD_sHsps-like"/>
    <property type="match status" value="1"/>
</dbReference>
<dbReference type="EMBL" id="BDFE01000017">
    <property type="protein sequence ID" value="GAU09256.1"/>
    <property type="molecule type" value="Genomic_DNA"/>
</dbReference>
<dbReference type="Pfam" id="PF00011">
    <property type="entry name" value="HSP20"/>
    <property type="match status" value="1"/>
</dbReference>
<dbReference type="SUPFAM" id="SSF49764">
    <property type="entry name" value="HSP20-like chaperones"/>
    <property type="match status" value="1"/>
</dbReference>
<dbReference type="InterPro" id="IPR002068">
    <property type="entry name" value="A-crystallin/Hsp20_dom"/>
</dbReference>
<evidence type="ECO:0000313" key="4">
    <source>
        <dbReference type="EMBL" id="GAU09256.1"/>
    </source>
</evidence>
<evidence type="ECO:0000256" key="2">
    <source>
        <dbReference type="RuleBase" id="RU003616"/>
    </source>
</evidence>
<dbReference type="OrthoDB" id="9811615at2"/>
<protein>
    <submittedName>
        <fullName evidence="4">Heat-shock protein Hsp20</fullName>
    </submittedName>
</protein>
<dbReference type="STRING" id="1592317.DPF_1978"/>
<reference evidence="5" key="1">
    <citation type="submission" date="2016-06" db="EMBL/GenBank/DDBJ databases">
        <title>Draft genome sequence of Desulfoplanes formicivorans strain Pf12B.</title>
        <authorList>
            <person name="Watanabe M."/>
            <person name="Kojima H."/>
            <person name="Fukui M."/>
        </authorList>
    </citation>
    <scope>NUCLEOTIDE SEQUENCE [LARGE SCALE GENOMIC DNA]</scope>
    <source>
        <strain evidence="5">Pf12B</strain>
    </source>
</reference>
<dbReference type="InterPro" id="IPR031107">
    <property type="entry name" value="Small_HSP"/>
</dbReference>
<gene>
    <name evidence="4" type="ORF">DPF_1978</name>
</gene>